<feature type="domain" description="DUF2293" evidence="1">
    <location>
        <begin position="249"/>
        <end position="335"/>
    </location>
</feature>
<dbReference type="PANTHER" id="PTHR38113:SF2">
    <property type="entry name" value="DUF2293 DOMAIN-CONTAINING PROTEIN"/>
    <property type="match status" value="1"/>
</dbReference>
<name>A0A1E3S008_9MYCO</name>
<dbReference type="OrthoDB" id="128600at2"/>
<keyword evidence="3" id="KW-1185">Reference proteome</keyword>
<proteinExistence type="predicted"/>
<dbReference type="AlphaFoldDB" id="A0A1E3S008"/>
<dbReference type="InterPro" id="IPR018744">
    <property type="entry name" value="DUF2293"/>
</dbReference>
<comment type="caution">
    <text evidence="2">The sequence shown here is derived from an EMBL/GenBank/DDBJ whole genome shotgun (WGS) entry which is preliminary data.</text>
</comment>
<gene>
    <name evidence="2" type="ORF">BHQ17_04900</name>
</gene>
<evidence type="ECO:0000313" key="2">
    <source>
        <dbReference type="EMBL" id="ODQ95523.1"/>
    </source>
</evidence>
<evidence type="ECO:0000259" key="1">
    <source>
        <dbReference type="Pfam" id="PF10056"/>
    </source>
</evidence>
<protein>
    <recommendedName>
        <fullName evidence="1">DUF2293 domain-containing protein</fullName>
    </recommendedName>
</protein>
<dbReference type="PANTHER" id="PTHR38113">
    <property type="match status" value="1"/>
</dbReference>
<organism evidence="2 3">
    <name type="scientific">Mycolicibacterium holsaticum</name>
    <dbReference type="NCBI Taxonomy" id="152142"/>
    <lineage>
        <taxon>Bacteria</taxon>
        <taxon>Bacillati</taxon>
        <taxon>Actinomycetota</taxon>
        <taxon>Actinomycetes</taxon>
        <taxon>Mycobacteriales</taxon>
        <taxon>Mycobacteriaceae</taxon>
        <taxon>Mycolicibacterium</taxon>
    </lineage>
</organism>
<reference evidence="3" key="1">
    <citation type="submission" date="2016-09" db="EMBL/GenBank/DDBJ databases">
        <authorList>
            <person name="Greninger A.L."/>
            <person name="Jerome K.R."/>
            <person name="Mcnair B."/>
            <person name="Wallis C."/>
            <person name="Fang F."/>
        </authorList>
    </citation>
    <scope>NUCLEOTIDE SEQUENCE [LARGE SCALE GENOMIC DNA]</scope>
    <source>
        <strain evidence="3">M7</strain>
    </source>
</reference>
<sequence length="347" mass="38452">MANLQTRVARIAEATMAAQGFVRPIDILVGLGWLAQSNVEQWESGRVPVLGRCMGVDADRVAAGLAALKHWARDRELRPSEDSYRDLRFTDDDDPELDRAYRTHWMPSYGPDPVSERPRQRPQDIVVISPHNAWTCDACDEPGDLLVKNKAGALCLDCADLGHLEFLPSGDAALTRRARKASRLSAVVVRWSRRRKRYERQGVLVEPAAVEQAAQECLSDADARARRRERDQSRHAEEDVQFRGAFAEAIRQQFPGCPAERAEAIALHAAARGSGRVGRSAAGRSLDPDAVRLAVAASVRHIDTDHDDLLMSGHDRESARAQVHKRAEDVLKAWRDGVVRLDDSPSG</sequence>
<dbReference type="Proteomes" id="UP000094243">
    <property type="component" value="Unassembled WGS sequence"/>
</dbReference>
<accession>A0A1E3S008</accession>
<dbReference type="EMBL" id="MIGZ01000017">
    <property type="protein sequence ID" value="ODQ95523.1"/>
    <property type="molecule type" value="Genomic_DNA"/>
</dbReference>
<evidence type="ECO:0000313" key="3">
    <source>
        <dbReference type="Proteomes" id="UP000094243"/>
    </source>
</evidence>
<dbReference type="Pfam" id="PF10056">
    <property type="entry name" value="DUF2293"/>
    <property type="match status" value="1"/>
</dbReference>
<dbReference type="RefSeq" id="WP_069404108.1">
    <property type="nucleotide sequence ID" value="NZ_MIGZ01000017.1"/>
</dbReference>